<evidence type="ECO:0000313" key="3">
    <source>
        <dbReference type="EMBL" id="EAY23915.1"/>
    </source>
</evidence>
<feature type="domain" description="Potassium channel" evidence="2">
    <location>
        <begin position="141"/>
        <end position="215"/>
    </location>
</feature>
<dbReference type="EMBL" id="AAWS01000097">
    <property type="protein sequence ID" value="EAY23915.1"/>
    <property type="molecule type" value="Genomic_DNA"/>
</dbReference>
<comment type="caution">
    <text evidence="3">The sequence shown here is derived from an EMBL/GenBank/DDBJ whole genome shotgun (WGS) entry which is preliminary data.</text>
</comment>
<keyword evidence="4" id="KW-1185">Reference proteome</keyword>
<organism evidence="3 4">
    <name type="scientific">Microscilla marina ATCC 23134</name>
    <dbReference type="NCBI Taxonomy" id="313606"/>
    <lineage>
        <taxon>Bacteria</taxon>
        <taxon>Pseudomonadati</taxon>
        <taxon>Bacteroidota</taxon>
        <taxon>Cytophagia</taxon>
        <taxon>Cytophagales</taxon>
        <taxon>Microscillaceae</taxon>
        <taxon>Microscilla</taxon>
    </lineage>
</organism>
<dbReference type="SUPFAM" id="SSF81324">
    <property type="entry name" value="Voltage-gated potassium channels"/>
    <property type="match status" value="1"/>
</dbReference>
<keyword evidence="1" id="KW-1133">Transmembrane helix</keyword>
<dbReference type="eggNOG" id="ENOG5030ZCD">
    <property type="taxonomic scope" value="Bacteria"/>
</dbReference>
<feature type="transmembrane region" description="Helical" evidence="1">
    <location>
        <begin position="169"/>
        <end position="188"/>
    </location>
</feature>
<sequence length="226" mass="25414">MGSICKAKFKMPYLLDNLYNRRFSVFLCSFLVLIFGDLFLPMQDKNLVQTILLVQNIAFSFILFIREPIKIKRLVGAVFLVTIIIRLIPLIGYDGSLGFALIYIIYFTLISYEILKALQKQQAVGLEMISAAFCGYILLGVLASIVFFTMDRSSEAFTSTAVNKEYADYLYFSFITLLTIGYGDIIPTSELSQKLVIIVALIGHFYTVFVMAVVIGKFLSSSDKSS</sequence>
<name>A2A0C3_MICM2</name>
<dbReference type="Proteomes" id="UP000004095">
    <property type="component" value="Unassembled WGS sequence"/>
</dbReference>
<feature type="transmembrane region" description="Helical" evidence="1">
    <location>
        <begin position="74"/>
        <end position="91"/>
    </location>
</feature>
<protein>
    <submittedName>
        <fullName evidence="3">Putative membrane protein</fullName>
    </submittedName>
</protein>
<keyword evidence="1" id="KW-0812">Transmembrane</keyword>
<accession>A2A0C3</accession>
<gene>
    <name evidence="3" type="ORF">M23134_01291</name>
</gene>
<feature type="transmembrane region" description="Helical" evidence="1">
    <location>
        <begin position="97"/>
        <end position="115"/>
    </location>
</feature>
<evidence type="ECO:0000256" key="1">
    <source>
        <dbReference type="SAM" id="Phobius"/>
    </source>
</evidence>
<evidence type="ECO:0000313" key="4">
    <source>
        <dbReference type="Proteomes" id="UP000004095"/>
    </source>
</evidence>
<evidence type="ECO:0000259" key="2">
    <source>
        <dbReference type="Pfam" id="PF07885"/>
    </source>
</evidence>
<feature type="transmembrane region" description="Helical" evidence="1">
    <location>
        <begin position="21"/>
        <end position="40"/>
    </location>
</feature>
<feature type="transmembrane region" description="Helical" evidence="1">
    <location>
        <begin position="195"/>
        <end position="219"/>
    </location>
</feature>
<feature type="transmembrane region" description="Helical" evidence="1">
    <location>
        <begin position="46"/>
        <end position="65"/>
    </location>
</feature>
<dbReference type="AlphaFoldDB" id="A2A0C3"/>
<dbReference type="Pfam" id="PF07885">
    <property type="entry name" value="Ion_trans_2"/>
    <property type="match status" value="1"/>
</dbReference>
<reference evidence="3 4" key="1">
    <citation type="submission" date="2007-01" db="EMBL/GenBank/DDBJ databases">
        <authorList>
            <person name="Haygood M."/>
            <person name="Podell S."/>
            <person name="Anderson C."/>
            <person name="Hopkinson B."/>
            <person name="Roe K."/>
            <person name="Barbeau K."/>
            <person name="Gaasterland T."/>
            <person name="Ferriera S."/>
            <person name="Johnson J."/>
            <person name="Kravitz S."/>
            <person name="Beeson K."/>
            <person name="Sutton G."/>
            <person name="Rogers Y.-H."/>
            <person name="Friedman R."/>
            <person name="Frazier M."/>
            <person name="Venter J.C."/>
        </authorList>
    </citation>
    <scope>NUCLEOTIDE SEQUENCE [LARGE SCALE GENOMIC DNA]</scope>
    <source>
        <strain evidence="3 4">ATCC 23134</strain>
    </source>
</reference>
<keyword evidence="1" id="KW-0472">Membrane</keyword>
<dbReference type="Gene3D" id="1.10.287.70">
    <property type="match status" value="1"/>
</dbReference>
<feature type="transmembrane region" description="Helical" evidence="1">
    <location>
        <begin position="127"/>
        <end position="149"/>
    </location>
</feature>
<proteinExistence type="predicted"/>
<dbReference type="InterPro" id="IPR013099">
    <property type="entry name" value="K_chnl_dom"/>
</dbReference>